<dbReference type="Proteomes" id="UP000320055">
    <property type="component" value="Unassembled WGS sequence"/>
</dbReference>
<organism evidence="1 2">
    <name type="scientific">Hyella patelloides LEGE 07179</name>
    <dbReference type="NCBI Taxonomy" id="945734"/>
    <lineage>
        <taxon>Bacteria</taxon>
        <taxon>Bacillati</taxon>
        <taxon>Cyanobacteriota</taxon>
        <taxon>Cyanophyceae</taxon>
        <taxon>Pleurocapsales</taxon>
        <taxon>Hyellaceae</taxon>
        <taxon>Hyella</taxon>
    </lineage>
</organism>
<name>A0A563W193_9CYAN</name>
<reference evidence="1 2" key="1">
    <citation type="submission" date="2019-01" db="EMBL/GenBank/DDBJ databases">
        <authorList>
            <person name="Brito A."/>
        </authorList>
    </citation>
    <scope>NUCLEOTIDE SEQUENCE [LARGE SCALE GENOMIC DNA]</scope>
    <source>
        <strain evidence="1">1</strain>
    </source>
</reference>
<dbReference type="AlphaFoldDB" id="A0A563W193"/>
<evidence type="ECO:0000313" key="2">
    <source>
        <dbReference type="Proteomes" id="UP000320055"/>
    </source>
</evidence>
<proteinExistence type="predicted"/>
<keyword evidence="2" id="KW-1185">Reference proteome</keyword>
<sequence>MIFSLHQKQQKWSDPASHLRGTIYCQITARHEVSPLGQASDLNFPWKPRKSRTY</sequence>
<gene>
    <name evidence="1" type="ORF">H1P_610030</name>
</gene>
<evidence type="ECO:0000313" key="1">
    <source>
        <dbReference type="EMBL" id="VEP17479.1"/>
    </source>
</evidence>
<accession>A0A563W193</accession>
<protein>
    <submittedName>
        <fullName evidence="1">Uncharacterized protein</fullName>
    </submittedName>
</protein>
<dbReference type="EMBL" id="CAACVJ010000568">
    <property type="protein sequence ID" value="VEP17479.1"/>
    <property type="molecule type" value="Genomic_DNA"/>
</dbReference>